<dbReference type="GO" id="GO:0008237">
    <property type="term" value="F:metallopeptidase activity"/>
    <property type="evidence" value="ECO:0007669"/>
    <property type="project" value="UniProtKB-KW"/>
</dbReference>
<dbReference type="EMBL" id="BARV01011745">
    <property type="protein sequence ID" value="GAI11668.1"/>
    <property type="molecule type" value="Genomic_DNA"/>
</dbReference>
<proteinExistence type="predicted"/>
<comment type="caution">
    <text evidence="7">The sequence shown here is derived from an EMBL/GenBank/DDBJ whole genome shotgun (WGS) entry which is preliminary data.</text>
</comment>
<reference evidence="7" key="1">
    <citation type="journal article" date="2014" name="Front. Microbiol.">
        <title>High frequency of phylogenetically diverse reductive dehalogenase-homologous genes in deep subseafloor sedimentary metagenomes.</title>
        <authorList>
            <person name="Kawai M."/>
            <person name="Futagami T."/>
            <person name="Toyoda A."/>
            <person name="Takaki Y."/>
            <person name="Nishi S."/>
            <person name="Hori S."/>
            <person name="Arai W."/>
            <person name="Tsubouchi T."/>
            <person name="Morono Y."/>
            <person name="Uchiyama I."/>
            <person name="Ito T."/>
            <person name="Fujiyama A."/>
            <person name="Inagaki F."/>
            <person name="Takami H."/>
        </authorList>
    </citation>
    <scope>NUCLEOTIDE SEQUENCE</scope>
    <source>
        <strain evidence="7">Expedition CK06-06</strain>
    </source>
</reference>
<evidence type="ECO:0000256" key="2">
    <source>
        <dbReference type="ARBA" id="ARBA00022723"/>
    </source>
</evidence>
<dbReference type="GO" id="GO:0046872">
    <property type="term" value="F:metal ion binding"/>
    <property type="evidence" value="ECO:0007669"/>
    <property type="project" value="UniProtKB-KW"/>
</dbReference>
<keyword evidence="4" id="KW-0862">Zinc</keyword>
<dbReference type="GO" id="GO:0006508">
    <property type="term" value="P:proteolysis"/>
    <property type="evidence" value="ECO:0007669"/>
    <property type="project" value="UniProtKB-KW"/>
</dbReference>
<evidence type="ECO:0000256" key="5">
    <source>
        <dbReference type="ARBA" id="ARBA00023049"/>
    </source>
</evidence>
<organism evidence="7">
    <name type="scientific">marine sediment metagenome</name>
    <dbReference type="NCBI Taxonomy" id="412755"/>
    <lineage>
        <taxon>unclassified sequences</taxon>
        <taxon>metagenomes</taxon>
        <taxon>ecological metagenomes</taxon>
    </lineage>
</organism>
<evidence type="ECO:0000313" key="7">
    <source>
        <dbReference type="EMBL" id="GAI11668.1"/>
    </source>
</evidence>
<keyword evidence="3" id="KW-0378">Hydrolase</keyword>
<dbReference type="AlphaFoldDB" id="X1KY68"/>
<dbReference type="SUPFAM" id="SSF102712">
    <property type="entry name" value="JAB1/MPN domain"/>
    <property type="match status" value="1"/>
</dbReference>
<gene>
    <name evidence="7" type="ORF">S06H3_22113</name>
</gene>
<dbReference type="InterPro" id="IPR037518">
    <property type="entry name" value="MPN"/>
</dbReference>
<keyword evidence="1" id="KW-0645">Protease</keyword>
<dbReference type="InterPro" id="IPR028090">
    <property type="entry name" value="JAB_dom_prok"/>
</dbReference>
<keyword evidence="2" id="KW-0479">Metal-binding</keyword>
<name>X1KY68_9ZZZZ</name>
<keyword evidence="5" id="KW-0482">Metalloprotease</keyword>
<accession>X1KY68</accession>
<feature type="domain" description="MPN" evidence="6">
    <location>
        <begin position="16"/>
        <end position="125"/>
    </location>
</feature>
<evidence type="ECO:0000256" key="4">
    <source>
        <dbReference type="ARBA" id="ARBA00022833"/>
    </source>
</evidence>
<sequence length="125" mass="14168">MGFFQRKKKTEYTPTSWKIKRECLNLIFECAKSNFPNEFGGLLRVDTESKDTIIEVVILPGTVSGDSHAIFQMHMRPIDFSIVGTVHSHPSPSARPSDADLHLFSKYGKIHIIAASPFQKNYSKR</sequence>
<evidence type="ECO:0000256" key="1">
    <source>
        <dbReference type="ARBA" id="ARBA00022670"/>
    </source>
</evidence>
<dbReference type="Pfam" id="PF14464">
    <property type="entry name" value="Prok-JAB"/>
    <property type="match status" value="1"/>
</dbReference>
<evidence type="ECO:0000259" key="6">
    <source>
        <dbReference type="PROSITE" id="PS50249"/>
    </source>
</evidence>
<dbReference type="PROSITE" id="PS50249">
    <property type="entry name" value="MPN"/>
    <property type="match status" value="1"/>
</dbReference>
<evidence type="ECO:0000256" key="3">
    <source>
        <dbReference type="ARBA" id="ARBA00022801"/>
    </source>
</evidence>
<dbReference type="Gene3D" id="3.40.140.10">
    <property type="entry name" value="Cytidine Deaminase, domain 2"/>
    <property type="match status" value="1"/>
</dbReference>
<protein>
    <recommendedName>
        <fullName evidence="6">MPN domain-containing protein</fullName>
    </recommendedName>
</protein>